<dbReference type="GO" id="GO:0043814">
    <property type="term" value="F:phospholactate guanylyltransferase activity"/>
    <property type="evidence" value="ECO:0007669"/>
    <property type="project" value="InterPro"/>
</dbReference>
<evidence type="ECO:0000256" key="4">
    <source>
        <dbReference type="ARBA" id="ARBA00023134"/>
    </source>
</evidence>
<gene>
    <name evidence="5" type="ORF">LCGC14_2361870</name>
</gene>
<dbReference type="GO" id="GO:0005525">
    <property type="term" value="F:GTP binding"/>
    <property type="evidence" value="ECO:0007669"/>
    <property type="project" value="UniProtKB-KW"/>
</dbReference>
<dbReference type="EMBL" id="LAZR01034619">
    <property type="protein sequence ID" value="KKL44818.1"/>
    <property type="molecule type" value="Genomic_DNA"/>
</dbReference>
<evidence type="ECO:0000256" key="3">
    <source>
        <dbReference type="ARBA" id="ARBA00022741"/>
    </source>
</evidence>
<evidence type="ECO:0000313" key="5">
    <source>
        <dbReference type="EMBL" id="KKL44818.1"/>
    </source>
</evidence>
<evidence type="ECO:0008006" key="6">
    <source>
        <dbReference type="Google" id="ProtNLM"/>
    </source>
</evidence>
<keyword evidence="1" id="KW-0808">Transferase</keyword>
<comment type="caution">
    <text evidence="5">The sequence shown here is derived from an EMBL/GenBank/DDBJ whole genome shotgun (WGS) entry which is preliminary data.</text>
</comment>
<dbReference type="PANTHER" id="PTHR40392:SF1">
    <property type="entry name" value="2-PHOSPHO-L-LACTATE GUANYLYLTRANSFERASE"/>
    <property type="match status" value="1"/>
</dbReference>
<dbReference type="SUPFAM" id="SSF53448">
    <property type="entry name" value="Nucleotide-diphospho-sugar transferases"/>
    <property type="match status" value="1"/>
</dbReference>
<dbReference type="InterPro" id="IPR002835">
    <property type="entry name" value="CofC"/>
</dbReference>
<accession>A0A0F9C698</accession>
<evidence type="ECO:0000256" key="2">
    <source>
        <dbReference type="ARBA" id="ARBA00022695"/>
    </source>
</evidence>
<keyword evidence="4" id="KW-0342">GTP-binding</keyword>
<dbReference type="Pfam" id="PF01983">
    <property type="entry name" value="CofC"/>
    <property type="match status" value="1"/>
</dbReference>
<keyword evidence="2" id="KW-0548">Nucleotidyltransferase</keyword>
<proteinExistence type="predicted"/>
<feature type="non-terminal residue" evidence="5">
    <location>
        <position position="1"/>
    </location>
</feature>
<organism evidence="5">
    <name type="scientific">marine sediment metagenome</name>
    <dbReference type="NCBI Taxonomy" id="412755"/>
    <lineage>
        <taxon>unclassified sequences</taxon>
        <taxon>metagenomes</taxon>
        <taxon>ecological metagenomes</taxon>
    </lineage>
</organism>
<keyword evidence="3" id="KW-0547">Nucleotide-binding</keyword>
<name>A0A0F9C698_9ZZZZ</name>
<dbReference type="InterPro" id="IPR029044">
    <property type="entry name" value="Nucleotide-diphossugar_trans"/>
</dbReference>
<reference evidence="5" key="1">
    <citation type="journal article" date="2015" name="Nature">
        <title>Complex archaea that bridge the gap between prokaryotes and eukaryotes.</title>
        <authorList>
            <person name="Spang A."/>
            <person name="Saw J.H."/>
            <person name="Jorgensen S.L."/>
            <person name="Zaremba-Niedzwiedzka K."/>
            <person name="Martijn J."/>
            <person name="Lind A.E."/>
            <person name="van Eijk R."/>
            <person name="Schleper C."/>
            <person name="Guy L."/>
            <person name="Ettema T.J."/>
        </authorList>
    </citation>
    <scope>NUCLEOTIDE SEQUENCE</scope>
</reference>
<sequence>DEDALKICKKFGGIEIFDEKELGVNNAVSLADEYFHKDGIDASVVFPQDIPFILPQDIDFLLQSQNSSKYVTIVPSRKFDGTNALVRKPINLMKTHYDEDSYKIHLQVGKSLTPNTSLVLIRRIMFDIDDPRDLEFMKIHNENPKLRDKIFQFCTLSAS</sequence>
<dbReference type="Gene3D" id="3.90.550.10">
    <property type="entry name" value="Spore Coat Polysaccharide Biosynthesis Protein SpsA, Chain A"/>
    <property type="match status" value="1"/>
</dbReference>
<protein>
    <recommendedName>
        <fullName evidence="6">MobA-like NTP transferase domain-containing protein</fullName>
    </recommendedName>
</protein>
<dbReference type="PANTHER" id="PTHR40392">
    <property type="entry name" value="2-PHOSPHO-L-LACTATE GUANYLYLTRANSFERASE"/>
    <property type="match status" value="1"/>
</dbReference>
<evidence type="ECO:0000256" key="1">
    <source>
        <dbReference type="ARBA" id="ARBA00022679"/>
    </source>
</evidence>
<dbReference type="AlphaFoldDB" id="A0A0F9C698"/>